<gene>
    <name evidence="1" type="ORF">GC106_86760</name>
</gene>
<reference evidence="1 2" key="1">
    <citation type="submission" date="2020-01" db="EMBL/GenBank/DDBJ databases">
        <title>Kibdelosporangium persica a novel Actinomycetes from a hot desert in Iran.</title>
        <authorList>
            <person name="Safaei N."/>
            <person name="Zaburannyi N."/>
            <person name="Mueller R."/>
            <person name="Wink J."/>
        </authorList>
    </citation>
    <scope>NUCLEOTIDE SEQUENCE [LARGE SCALE GENOMIC DNA]</scope>
    <source>
        <strain evidence="1 2">4NS15</strain>
    </source>
</reference>
<dbReference type="Proteomes" id="UP000763557">
    <property type="component" value="Unassembled WGS sequence"/>
</dbReference>
<proteinExistence type="predicted"/>
<dbReference type="SUPFAM" id="SSF48452">
    <property type="entry name" value="TPR-like"/>
    <property type="match status" value="1"/>
</dbReference>
<keyword evidence="2" id="KW-1185">Reference proteome</keyword>
<dbReference type="Gene3D" id="1.25.40.10">
    <property type="entry name" value="Tetratricopeptide repeat domain"/>
    <property type="match status" value="1"/>
</dbReference>
<name>A0ABX2FIZ1_9PSEU</name>
<evidence type="ECO:0000313" key="1">
    <source>
        <dbReference type="EMBL" id="NRN71396.1"/>
    </source>
</evidence>
<dbReference type="InterPro" id="IPR011990">
    <property type="entry name" value="TPR-like_helical_dom_sf"/>
</dbReference>
<evidence type="ECO:0000313" key="2">
    <source>
        <dbReference type="Proteomes" id="UP000763557"/>
    </source>
</evidence>
<sequence length="541" mass="59122">MSAGPVDRLLDVLAEPERILTGKQHQTAAELRGREEFATLAEYYGLLSTRALRSGDYRLAQRLLIAERSVAQRTGDHRRAADAAHHLAQHHRLQARFLVAEIWDRTLLRGDLNEVTAITHARAWRELAAIREVSASYEDGHAFCEGALTVCDRFAHLPELNGARVRTLLQRSMLYRLQGNLDDAVKVVREARRFAEVNTIDAFTDGLVALREGGLELVLGRGAPALDAYQRAEKHFAGISRTNVKVVRIRQITCLRAVGDLTRALGQADLLEAEFRTEPDTYRLGQVLLEKAEVLNELGDQVAVASTLEDARALYENQKTLEALRWHRHVARKLIATGRDPAAAARHLAAVLEVASAPGREDLTRTMLALSDLLRLPDTVPIPAQLWLSASRAALLAADWQRISLDEPATRWSMHAQREEVYAASVLLHATADDAPAVAQIAETGRADVLNQILSSETAIGTLQELRVVPSIADPTMPSKVFEVGTIAAATLRTGELVAALPALPLPGGLPSDAELAEQAEVVVLAQVGTDAANWWSACTT</sequence>
<comment type="caution">
    <text evidence="1">The sequence shown here is derived from an EMBL/GenBank/DDBJ whole genome shotgun (WGS) entry which is preliminary data.</text>
</comment>
<dbReference type="EMBL" id="JAAATY010000064">
    <property type="protein sequence ID" value="NRN71396.1"/>
    <property type="molecule type" value="Genomic_DNA"/>
</dbReference>
<organism evidence="1 2">
    <name type="scientific">Kibdelosporangium persicum</name>
    <dbReference type="NCBI Taxonomy" id="2698649"/>
    <lineage>
        <taxon>Bacteria</taxon>
        <taxon>Bacillati</taxon>
        <taxon>Actinomycetota</taxon>
        <taxon>Actinomycetes</taxon>
        <taxon>Pseudonocardiales</taxon>
        <taxon>Pseudonocardiaceae</taxon>
        <taxon>Kibdelosporangium</taxon>
    </lineage>
</organism>
<protein>
    <submittedName>
        <fullName evidence="1">Tetratricopeptide repeat-containing protein</fullName>
    </submittedName>
</protein>
<accession>A0ABX2FIZ1</accession>